<dbReference type="EMBL" id="SNZR01000014">
    <property type="protein sequence ID" value="TDR89025.1"/>
    <property type="molecule type" value="Genomic_DNA"/>
</dbReference>
<dbReference type="InterPro" id="IPR029063">
    <property type="entry name" value="SAM-dependent_MTases_sf"/>
</dbReference>
<accession>A0A4R7BWH1</accession>
<dbReference type="RefSeq" id="WP_133772407.1">
    <property type="nucleotide sequence ID" value="NZ_SNZR01000014.1"/>
</dbReference>
<dbReference type="AlphaFoldDB" id="A0A4R7BWH1"/>
<protein>
    <recommendedName>
        <fullName evidence="3">Methyltransferase family protein</fullName>
    </recommendedName>
</protein>
<gene>
    <name evidence="1" type="ORF">EV668_3510</name>
</gene>
<name>A0A4R7BWH1_9HYPH</name>
<dbReference type="OrthoDB" id="7273451at2"/>
<organism evidence="1 2">
    <name type="scientific">Enterovirga rhinocerotis</name>
    <dbReference type="NCBI Taxonomy" id="1339210"/>
    <lineage>
        <taxon>Bacteria</taxon>
        <taxon>Pseudomonadati</taxon>
        <taxon>Pseudomonadota</taxon>
        <taxon>Alphaproteobacteria</taxon>
        <taxon>Hyphomicrobiales</taxon>
        <taxon>Methylobacteriaceae</taxon>
        <taxon>Enterovirga</taxon>
    </lineage>
</organism>
<evidence type="ECO:0008006" key="3">
    <source>
        <dbReference type="Google" id="ProtNLM"/>
    </source>
</evidence>
<dbReference type="Gene3D" id="3.40.50.150">
    <property type="entry name" value="Vaccinia Virus protein VP39"/>
    <property type="match status" value="1"/>
</dbReference>
<proteinExistence type="predicted"/>
<dbReference type="Proteomes" id="UP000295122">
    <property type="component" value="Unassembled WGS sequence"/>
</dbReference>
<evidence type="ECO:0000313" key="1">
    <source>
        <dbReference type="EMBL" id="TDR89025.1"/>
    </source>
</evidence>
<sequence length="285" mass="30430">MNPFTAEWLALREPADHAARDRGLMTALGRALARQDRPLRVVDLGSGTGSNLRALAPWLPERQLWSLVDHDERLLDAARERLRDWADEASAEGDTLRLVKDGRDIAVSFRCLDLAAGFEAALEPAPDLVTAAALFDLLSPAAIAEFAASVAARRAVFHTALTYDGCEEWRPPHPADASVAAAFHAHQEGEKGFGAAAGPRAAEALAEAFRSGGYRVESAATPWRLGADDASLIRRLVGDKARAVAETGRLGEAEVEAWRSARSRPGVTALIGHVDTLALPPDAPA</sequence>
<dbReference type="SUPFAM" id="SSF53335">
    <property type="entry name" value="S-adenosyl-L-methionine-dependent methyltransferases"/>
    <property type="match status" value="1"/>
</dbReference>
<reference evidence="1 2" key="1">
    <citation type="submission" date="2019-03" db="EMBL/GenBank/DDBJ databases">
        <title>Genomic Encyclopedia of Type Strains, Phase IV (KMG-IV): sequencing the most valuable type-strain genomes for metagenomic binning, comparative biology and taxonomic classification.</title>
        <authorList>
            <person name="Goeker M."/>
        </authorList>
    </citation>
    <scope>NUCLEOTIDE SEQUENCE [LARGE SCALE GENOMIC DNA]</scope>
    <source>
        <strain evidence="1 2">DSM 25903</strain>
    </source>
</reference>
<keyword evidence="2" id="KW-1185">Reference proteome</keyword>
<comment type="caution">
    <text evidence="1">The sequence shown here is derived from an EMBL/GenBank/DDBJ whole genome shotgun (WGS) entry which is preliminary data.</text>
</comment>
<evidence type="ECO:0000313" key="2">
    <source>
        <dbReference type="Proteomes" id="UP000295122"/>
    </source>
</evidence>